<keyword evidence="4" id="KW-1185">Reference proteome</keyword>
<dbReference type="EMBL" id="AZIL01001097">
    <property type="protein sequence ID" value="EWM24844.1"/>
    <property type="molecule type" value="Genomic_DNA"/>
</dbReference>
<gene>
    <name evidence="3" type="ORF">Naga_100322g1</name>
</gene>
<feature type="region of interest" description="Disordered" evidence="1">
    <location>
        <begin position="72"/>
        <end position="164"/>
    </location>
</feature>
<feature type="region of interest" description="Disordered" evidence="1">
    <location>
        <begin position="246"/>
        <end position="319"/>
    </location>
</feature>
<name>W7TWU7_9STRA</name>
<proteinExistence type="predicted"/>
<protein>
    <submittedName>
        <fullName evidence="3">Uncharacterized protein</fullName>
    </submittedName>
</protein>
<evidence type="ECO:0000313" key="3">
    <source>
        <dbReference type="EMBL" id="EWM24844.1"/>
    </source>
</evidence>
<evidence type="ECO:0000256" key="1">
    <source>
        <dbReference type="SAM" id="MobiDB-lite"/>
    </source>
</evidence>
<reference evidence="3 4" key="1">
    <citation type="journal article" date="2014" name="Mol. Plant">
        <title>Chromosome Scale Genome Assembly and Transcriptome Profiling of Nannochloropsis gaditana in Nitrogen Depletion.</title>
        <authorList>
            <person name="Corteggiani Carpinelli E."/>
            <person name="Telatin A."/>
            <person name="Vitulo N."/>
            <person name="Forcato C."/>
            <person name="D'Angelo M."/>
            <person name="Schiavon R."/>
            <person name="Vezzi A."/>
            <person name="Giacometti G.M."/>
            <person name="Morosinotto T."/>
            <person name="Valle G."/>
        </authorList>
    </citation>
    <scope>NUCLEOTIDE SEQUENCE [LARGE SCALE GENOMIC DNA]</scope>
    <source>
        <strain evidence="3 4">B-31</strain>
    </source>
</reference>
<dbReference type="AlphaFoldDB" id="W7TWU7"/>
<comment type="caution">
    <text evidence="3">The sequence shown here is derived from an EMBL/GenBank/DDBJ whole genome shotgun (WGS) entry which is preliminary data.</text>
</comment>
<feature type="compositionally biased region" description="Low complexity" evidence="1">
    <location>
        <begin position="246"/>
        <end position="256"/>
    </location>
</feature>
<keyword evidence="2" id="KW-0472">Membrane</keyword>
<accession>W7TWU7</accession>
<feature type="compositionally biased region" description="Basic and acidic residues" evidence="1">
    <location>
        <begin position="267"/>
        <end position="290"/>
    </location>
</feature>
<organism evidence="3 4">
    <name type="scientific">Nannochloropsis gaditana</name>
    <dbReference type="NCBI Taxonomy" id="72520"/>
    <lineage>
        <taxon>Eukaryota</taxon>
        <taxon>Sar</taxon>
        <taxon>Stramenopiles</taxon>
        <taxon>Ochrophyta</taxon>
        <taxon>Eustigmatophyceae</taxon>
        <taxon>Eustigmatales</taxon>
        <taxon>Monodopsidaceae</taxon>
        <taxon>Nannochloropsis</taxon>
    </lineage>
</organism>
<evidence type="ECO:0000313" key="4">
    <source>
        <dbReference type="Proteomes" id="UP000019335"/>
    </source>
</evidence>
<feature type="transmembrane region" description="Helical" evidence="2">
    <location>
        <begin position="184"/>
        <end position="207"/>
    </location>
</feature>
<keyword evidence="2" id="KW-0812">Transmembrane</keyword>
<dbReference type="Proteomes" id="UP000019335">
    <property type="component" value="Chromosome 12"/>
</dbReference>
<feature type="region of interest" description="Disordered" evidence="1">
    <location>
        <begin position="1"/>
        <end position="31"/>
    </location>
</feature>
<keyword evidence="2" id="KW-1133">Transmembrane helix</keyword>
<sequence length="319" mass="33608">MGEFFARRDADQAKAQAERESGKAESSRSDAEARIALLTAQVLELQKRQQEMHKQQEAQQQAVWKQIITDLMGPPVPAGASESRKPGAEGAGGLSYLSRGGIRGTSTPAAAAPAPEVLPPPRPGLANSAPSSAPPPPGPPFPVRHPPPACPATAAAGKSSATQPCQWAGRANDAASTATAPASLGFLSLSLHLLLLHVLLLLLPFLLPHLFVLDGPAQTLPHPRPRPPPQTLPAWAPASLHSLPGSHLLHPPLGAGSRPFGPSCRVPRHERGHGGIRSDDRRERRWDQCRGDAAVAIFRRSSPAEAPRSTSSRGGEEQA</sequence>
<evidence type="ECO:0000256" key="2">
    <source>
        <dbReference type="SAM" id="Phobius"/>
    </source>
</evidence>
<feature type="compositionally biased region" description="Pro residues" evidence="1">
    <location>
        <begin position="132"/>
        <end position="150"/>
    </location>
</feature>